<keyword evidence="1" id="KW-0472">Membrane</keyword>
<feature type="transmembrane region" description="Helical" evidence="1">
    <location>
        <begin position="105"/>
        <end position="122"/>
    </location>
</feature>
<dbReference type="EMBL" id="CM001440">
    <property type="protein sequence ID" value="EHR61256.1"/>
    <property type="molecule type" value="Genomic_DNA"/>
</dbReference>
<reference evidence="2 3" key="1">
    <citation type="submission" date="2011-11" db="EMBL/GenBank/DDBJ databases">
        <title>The Noncontiguous Finished sequence of Saccharomonospora cyanea NA-134.</title>
        <authorList>
            <consortium name="US DOE Joint Genome Institute"/>
            <person name="Lucas S."/>
            <person name="Han J."/>
            <person name="Lapidus A."/>
            <person name="Cheng J.-F."/>
            <person name="Goodwin L."/>
            <person name="Pitluck S."/>
            <person name="Peters L."/>
            <person name="Ovchinnikova G."/>
            <person name="Lu M."/>
            <person name="Detter J.C."/>
            <person name="Han C."/>
            <person name="Tapia R."/>
            <person name="Land M."/>
            <person name="Hauser L."/>
            <person name="Kyrpides N."/>
            <person name="Ivanova N."/>
            <person name="Pagani I."/>
            <person name="Brambilla E.-M."/>
            <person name="Klenk H.-P."/>
            <person name="Woyke T."/>
        </authorList>
    </citation>
    <scope>NUCLEOTIDE SEQUENCE [LARGE SCALE GENOMIC DNA]</scope>
    <source>
        <strain evidence="2 3">NA-134</strain>
    </source>
</reference>
<dbReference type="RefSeq" id="WP_005456357.1">
    <property type="nucleotide sequence ID" value="NZ_CM001440.1"/>
</dbReference>
<evidence type="ECO:0000256" key="1">
    <source>
        <dbReference type="SAM" id="Phobius"/>
    </source>
</evidence>
<dbReference type="eggNOG" id="COG0697">
    <property type="taxonomic scope" value="Bacteria"/>
</dbReference>
<evidence type="ECO:0000313" key="3">
    <source>
        <dbReference type="Proteomes" id="UP000002791"/>
    </source>
</evidence>
<feature type="transmembrane region" description="Helical" evidence="1">
    <location>
        <begin position="258"/>
        <end position="279"/>
    </location>
</feature>
<keyword evidence="1" id="KW-1133">Transmembrane helix</keyword>
<feature type="transmembrane region" description="Helical" evidence="1">
    <location>
        <begin position="225"/>
        <end position="246"/>
    </location>
</feature>
<dbReference type="AlphaFoldDB" id="H5XCL0"/>
<dbReference type="Proteomes" id="UP000002791">
    <property type="component" value="Chromosome"/>
</dbReference>
<dbReference type="PANTHER" id="PTHR40761">
    <property type="entry name" value="CONSERVED INTEGRAL MEMBRANE ALANINE VALINE AND LEUCINE RICH PROTEIN-RELATED"/>
    <property type="match status" value="1"/>
</dbReference>
<dbReference type="SUPFAM" id="SSF103481">
    <property type="entry name" value="Multidrug resistance efflux transporter EmrE"/>
    <property type="match status" value="1"/>
</dbReference>
<feature type="transmembrane region" description="Helical" evidence="1">
    <location>
        <begin position="166"/>
        <end position="189"/>
    </location>
</feature>
<dbReference type="HOGENOM" id="CLU_070294_0_0_11"/>
<gene>
    <name evidence="2" type="ORF">SaccyDRAFT_2380</name>
</gene>
<dbReference type="STRING" id="882082.SaccyDRAFT_2380"/>
<feature type="transmembrane region" description="Helical" evidence="1">
    <location>
        <begin position="6"/>
        <end position="28"/>
    </location>
</feature>
<feature type="transmembrane region" description="Helical" evidence="1">
    <location>
        <begin position="49"/>
        <end position="69"/>
    </location>
</feature>
<dbReference type="NCBIfam" id="NF038012">
    <property type="entry name" value="DMT_1"/>
    <property type="match status" value="1"/>
</dbReference>
<dbReference type="PANTHER" id="PTHR40761:SF1">
    <property type="entry name" value="CONSERVED INTEGRAL MEMBRANE ALANINE VALINE AND LEUCINE RICH PROTEIN-RELATED"/>
    <property type="match status" value="1"/>
</dbReference>
<keyword evidence="3" id="KW-1185">Reference proteome</keyword>
<dbReference type="Gene3D" id="1.10.3730.20">
    <property type="match status" value="1"/>
</dbReference>
<accession>H5XCL0</accession>
<sequence>MLMVAVTLAVVGAFLIAVGSALQERVVVGMRFLGGRGVRWLLRLVRQPRWLLGAAFAGAGVGLHVLALSHGPVSVVQPVGTSGLLFALIVKAVLDHRRLRPSEALGGVAIVAGLAGLLFALPHGGKDPSLPTSIAVLLAAVTLVSAGAAVLVAWLVYSASVRAGTLAFAAGITFGVGSALVSTIGHRMLTEPAAIWDWPTLLVVVLLSTGGLAQQHAYRMRRFALTFAMLEIADPVAAATVGVLVLGEPLPGTATAAAWMGLSATVIVVGVVVLARSYLVKATGHTDHARVDSDRHLPS</sequence>
<feature type="transmembrane region" description="Helical" evidence="1">
    <location>
        <begin position="195"/>
        <end position="213"/>
    </location>
</feature>
<name>H5XCL0_9PSEU</name>
<dbReference type="OrthoDB" id="4571836at2"/>
<feature type="transmembrane region" description="Helical" evidence="1">
    <location>
        <begin position="75"/>
        <end position="93"/>
    </location>
</feature>
<organism evidence="2 3">
    <name type="scientific">Saccharomonospora cyanea NA-134</name>
    <dbReference type="NCBI Taxonomy" id="882082"/>
    <lineage>
        <taxon>Bacteria</taxon>
        <taxon>Bacillati</taxon>
        <taxon>Actinomycetota</taxon>
        <taxon>Actinomycetes</taxon>
        <taxon>Pseudonocardiales</taxon>
        <taxon>Pseudonocardiaceae</taxon>
        <taxon>Saccharomonospora</taxon>
    </lineage>
</organism>
<dbReference type="InterPro" id="IPR037185">
    <property type="entry name" value="EmrE-like"/>
</dbReference>
<protein>
    <submittedName>
        <fullName evidence="2">Uncharacterized protein</fullName>
    </submittedName>
</protein>
<proteinExistence type="predicted"/>
<keyword evidence="1" id="KW-0812">Transmembrane</keyword>
<evidence type="ECO:0000313" key="2">
    <source>
        <dbReference type="EMBL" id="EHR61256.1"/>
    </source>
</evidence>
<feature type="transmembrane region" description="Helical" evidence="1">
    <location>
        <begin position="134"/>
        <end position="157"/>
    </location>
</feature>